<evidence type="ECO:0000256" key="1">
    <source>
        <dbReference type="SAM" id="Phobius"/>
    </source>
</evidence>
<evidence type="ECO:0000313" key="3">
    <source>
        <dbReference type="Proteomes" id="UP000308181"/>
    </source>
</evidence>
<keyword evidence="1" id="KW-0472">Membrane</keyword>
<keyword evidence="1" id="KW-1133">Transmembrane helix</keyword>
<dbReference type="OrthoDB" id="675873at2"/>
<gene>
    <name evidence="2" type="ORF">FA046_10440</name>
</gene>
<feature type="transmembrane region" description="Helical" evidence="1">
    <location>
        <begin position="245"/>
        <end position="266"/>
    </location>
</feature>
<keyword evidence="1" id="KW-0812">Transmembrane</keyword>
<keyword evidence="3" id="KW-1185">Reference proteome</keyword>
<dbReference type="Proteomes" id="UP000308181">
    <property type="component" value="Unassembled WGS sequence"/>
</dbReference>
<evidence type="ECO:0000313" key="2">
    <source>
        <dbReference type="EMBL" id="TKB97771.1"/>
    </source>
</evidence>
<feature type="transmembrane region" description="Helical" evidence="1">
    <location>
        <begin position="81"/>
        <end position="98"/>
    </location>
</feature>
<proteinExistence type="predicted"/>
<feature type="transmembrane region" description="Helical" evidence="1">
    <location>
        <begin position="310"/>
        <end position="329"/>
    </location>
</feature>
<comment type="caution">
    <text evidence="2">The sequence shown here is derived from an EMBL/GenBank/DDBJ whole genome shotgun (WGS) entry which is preliminary data.</text>
</comment>
<feature type="transmembrane region" description="Helical" evidence="1">
    <location>
        <begin position="213"/>
        <end position="233"/>
    </location>
</feature>
<sequence>MSKHYRKQSNCLNCGATVKGKFCGNCGQENLDLHEPFWHFLSHSIGHYFHFDSKFFNTIIPLFTKPGQLTIDYINGKRTQYLQPVSLFIFISIVYFLFRPILNPQKESSKKNNVPEQISIPSEYENNLNFLPKQLQPEVKNAVRKEQISLFKSLKEERQQVIIDSFKNIASKQKDAVSLNNFITELEKTKGEPYEKEIESSVKSSSKDIIEKYGSKVFFILTPIFAFFLMKSFRKNKRYFIEHVIYTLHFHSFAFLVLLVYNILHFIIPNFIIYYIAIIVFGVFVWYIYKSLKVVYKRSGSVTVFKMITLGILYSIAYGLSTSIVQTIVNSVAH</sequence>
<name>A0A4U1BZ30_9SPHI</name>
<dbReference type="RefSeq" id="WP_136826346.1">
    <property type="nucleotide sequence ID" value="NZ_SWBP01000003.1"/>
</dbReference>
<dbReference type="AlphaFoldDB" id="A0A4U1BZ30"/>
<organism evidence="2 3">
    <name type="scientific">Pedobacter cryophilus</name>
    <dbReference type="NCBI Taxonomy" id="2571271"/>
    <lineage>
        <taxon>Bacteria</taxon>
        <taxon>Pseudomonadati</taxon>
        <taxon>Bacteroidota</taxon>
        <taxon>Sphingobacteriia</taxon>
        <taxon>Sphingobacteriales</taxon>
        <taxon>Sphingobacteriaceae</taxon>
        <taxon>Pedobacter</taxon>
    </lineage>
</organism>
<dbReference type="Pfam" id="PF12412">
    <property type="entry name" value="DUF3667"/>
    <property type="match status" value="1"/>
</dbReference>
<accession>A0A4U1BZ30</accession>
<feature type="transmembrane region" description="Helical" evidence="1">
    <location>
        <begin position="272"/>
        <end position="289"/>
    </location>
</feature>
<reference evidence="2 3" key="1">
    <citation type="submission" date="2019-04" db="EMBL/GenBank/DDBJ databases">
        <title>Pedobacter sp. AR-3-17 sp. nov., isolated from Arctic soil.</title>
        <authorList>
            <person name="Dahal R.H."/>
            <person name="Kim D.-U."/>
        </authorList>
    </citation>
    <scope>NUCLEOTIDE SEQUENCE [LARGE SCALE GENOMIC DNA]</scope>
    <source>
        <strain evidence="2 3">AR-3-17</strain>
    </source>
</reference>
<dbReference type="EMBL" id="SWBP01000003">
    <property type="protein sequence ID" value="TKB97771.1"/>
    <property type="molecule type" value="Genomic_DNA"/>
</dbReference>
<protein>
    <submittedName>
        <fullName evidence="2">DUF3667 domain-containing protein</fullName>
    </submittedName>
</protein>
<dbReference type="InterPro" id="IPR022134">
    <property type="entry name" value="DUF3667"/>
</dbReference>